<dbReference type="GO" id="GO:0006310">
    <property type="term" value="P:DNA recombination"/>
    <property type="evidence" value="ECO:0007669"/>
    <property type="project" value="InterPro"/>
</dbReference>
<protein>
    <submittedName>
        <fullName evidence="5">DNA ligase-1</fullName>
    </submittedName>
</protein>
<keyword evidence="2 5" id="KW-0436">Ligase</keyword>
<evidence type="ECO:0000313" key="5">
    <source>
        <dbReference type="EMBL" id="PRX38911.1"/>
    </source>
</evidence>
<dbReference type="GO" id="GO:0006281">
    <property type="term" value="P:DNA repair"/>
    <property type="evidence" value="ECO:0007669"/>
    <property type="project" value="InterPro"/>
</dbReference>
<accession>A0A2T0LAS2</accession>
<keyword evidence="6" id="KW-1185">Reference proteome</keyword>
<dbReference type="EMBL" id="PVNE01000033">
    <property type="protein sequence ID" value="PRX38911.1"/>
    <property type="molecule type" value="Genomic_DNA"/>
</dbReference>
<dbReference type="PANTHER" id="PTHR45674">
    <property type="entry name" value="DNA LIGASE 1/3 FAMILY MEMBER"/>
    <property type="match status" value="1"/>
</dbReference>
<evidence type="ECO:0000256" key="3">
    <source>
        <dbReference type="ARBA" id="ARBA00034003"/>
    </source>
</evidence>
<dbReference type="InterPro" id="IPR012310">
    <property type="entry name" value="DNA_ligase_ATP-dep_cent"/>
</dbReference>
<comment type="caution">
    <text evidence="5">The sequence shown here is derived from an EMBL/GenBank/DDBJ whole genome shotgun (WGS) entry which is preliminary data.</text>
</comment>
<comment type="catalytic activity">
    <reaction evidence="3">
        <text>ATP + (deoxyribonucleotide)n-3'-hydroxyl + 5'-phospho-(deoxyribonucleotide)m = (deoxyribonucleotide)n+m + AMP + diphosphate.</text>
        <dbReference type="EC" id="6.5.1.1"/>
    </reaction>
</comment>
<evidence type="ECO:0000259" key="4">
    <source>
        <dbReference type="PROSITE" id="PS50160"/>
    </source>
</evidence>
<proteinExistence type="inferred from homology"/>
<evidence type="ECO:0000256" key="2">
    <source>
        <dbReference type="ARBA" id="ARBA00022598"/>
    </source>
</evidence>
<dbReference type="CDD" id="cd07906">
    <property type="entry name" value="Adenylation_DNA_ligase_LigD_LigC"/>
    <property type="match status" value="1"/>
</dbReference>
<dbReference type="OrthoDB" id="5503604at2"/>
<evidence type="ECO:0000256" key="1">
    <source>
        <dbReference type="ARBA" id="ARBA00007572"/>
    </source>
</evidence>
<dbReference type="Gene3D" id="3.30.470.30">
    <property type="entry name" value="DNA ligase/mRNA capping enzyme"/>
    <property type="match status" value="1"/>
</dbReference>
<sequence length="283" mass="32556">MFISPMLVQKAERPFDNEGIIAEPKMDGFRLILSTIDGMKAYTRHGNEVSARFPELKQFSIPKGTVLDGELIVTDDHGRSDFEWVMKRLQARNPKKIERLVRELPVQYVVFDILYHRGKSVVDLPLVERKALLDEVVKENDVLARIRFIEGGATGLFQATGDAGLEGIVIKRKDAPYQPGKRSWSWQKVIHWKEAEVVITGYRKDEPGWLISVEEDGLRPGGIMELGMGPTERKAFYLVAQSIKTHEDRRFVYLEPRIRCRVKYKKRTHAGFLRETVFQGFVL</sequence>
<dbReference type="GO" id="GO:0005524">
    <property type="term" value="F:ATP binding"/>
    <property type="evidence" value="ECO:0007669"/>
    <property type="project" value="InterPro"/>
</dbReference>
<feature type="domain" description="ATP-dependent DNA ligase family profile" evidence="4">
    <location>
        <begin position="99"/>
        <end position="189"/>
    </location>
</feature>
<dbReference type="SUPFAM" id="SSF56091">
    <property type="entry name" value="DNA ligase/mRNA capping enzyme, catalytic domain"/>
    <property type="match status" value="1"/>
</dbReference>
<dbReference type="Pfam" id="PF01068">
    <property type="entry name" value="DNA_ligase_A_M"/>
    <property type="match status" value="1"/>
</dbReference>
<evidence type="ECO:0000313" key="6">
    <source>
        <dbReference type="Proteomes" id="UP000237797"/>
    </source>
</evidence>
<dbReference type="Proteomes" id="UP000237797">
    <property type="component" value="Unassembled WGS sequence"/>
</dbReference>
<dbReference type="GO" id="GO:0003910">
    <property type="term" value="F:DNA ligase (ATP) activity"/>
    <property type="evidence" value="ECO:0007669"/>
    <property type="project" value="UniProtKB-EC"/>
</dbReference>
<dbReference type="SUPFAM" id="SSF50249">
    <property type="entry name" value="Nucleic acid-binding proteins"/>
    <property type="match status" value="1"/>
</dbReference>
<organism evidence="5 6">
    <name type="scientific">Planifilum fimeticola</name>
    <dbReference type="NCBI Taxonomy" id="201975"/>
    <lineage>
        <taxon>Bacteria</taxon>
        <taxon>Bacillati</taxon>
        <taxon>Bacillota</taxon>
        <taxon>Bacilli</taxon>
        <taxon>Bacillales</taxon>
        <taxon>Thermoactinomycetaceae</taxon>
        <taxon>Planifilum</taxon>
    </lineage>
</organism>
<dbReference type="InterPro" id="IPR050191">
    <property type="entry name" value="ATP-dep_DNA_ligase"/>
</dbReference>
<name>A0A2T0LAS2_9BACL</name>
<dbReference type="PROSITE" id="PS50160">
    <property type="entry name" value="DNA_LIGASE_A3"/>
    <property type="match status" value="1"/>
</dbReference>
<gene>
    <name evidence="5" type="ORF">CLV97_13312</name>
</gene>
<dbReference type="InterPro" id="IPR012340">
    <property type="entry name" value="NA-bd_OB-fold"/>
</dbReference>
<dbReference type="AlphaFoldDB" id="A0A2T0LAS2"/>
<dbReference type="PANTHER" id="PTHR45674:SF4">
    <property type="entry name" value="DNA LIGASE 1"/>
    <property type="match status" value="1"/>
</dbReference>
<comment type="similarity">
    <text evidence="1">Belongs to the ATP-dependent DNA ligase family.</text>
</comment>
<reference evidence="5 6" key="1">
    <citation type="submission" date="2018-03" db="EMBL/GenBank/DDBJ databases">
        <title>Genomic Encyclopedia of Archaeal and Bacterial Type Strains, Phase II (KMG-II): from individual species to whole genera.</title>
        <authorList>
            <person name="Goeker M."/>
        </authorList>
    </citation>
    <scope>NUCLEOTIDE SEQUENCE [LARGE SCALE GENOMIC DNA]</scope>
    <source>
        <strain evidence="5 6">DSM 44946</strain>
    </source>
</reference>